<dbReference type="Pfam" id="PF03069">
    <property type="entry name" value="FmdA_AmdA"/>
    <property type="match status" value="2"/>
</dbReference>
<sequence length="309" mass="34006">MAIYYINPSKETLHGSFSKDFKPVLTINSGDTVRYATLDALWGLEPFKEQKRRVFEPKDPMVDQGHALCGPVAIKGAEPGMVLQVNINEIRPSSWGWSFAGGPTHVKKRLGLEEQQVYHLNWSLDVEQMLGRSQENHTISLSPFMGTMGMPPNKSGIHSTIPPRFCGGNIDCKELVAGSTIYLPIPVSGGLFSVGDGHAAQGDGEISSQAVECPMDLVDLTFTLCKDRTLTMPRAETPTGWITFGFHEDLEEACMIAIDGMLDLMEELYELERKEAYTLASIVMDLCITQIVNGVKGVHAVLPHEAIQK</sequence>
<organism evidence="1 2">
    <name type="scientific">Gracilibacillus salinarum</name>
    <dbReference type="NCBI Taxonomy" id="2932255"/>
    <lineage>
        <taxon>Bacteria</taxon>
        <taxon>Bacillati</taxon>
        <taxon>Bacillota</taxon>
        <taxon>Bacilli</taxon>
        <taxon>Bacillales</taxon>
        <taxon>Bacillaceae</taxon>
        <taxon>Gracilibacillus</taxon>
    </lineage>
</organism>
<accession>A0ABY4GRH6</accession>
<reference evidence="1 2" key="1">
    <citation type="submission" date="2022-04" db="EMBL/GenBank/DDBJ databases">
        <title>Gracilibacillus sp. isolated from saltern.</title>
        <authorList>
            <person name="Won M."/>
            <person name="Lee C.-M."/>
            <person name="Woen H.-Y."/>
            <person name="Kwon S.-W."/>
        </authorList>
    </citation>
    <scope>NUCLEOTIDE SEQUENCE [LARGE SCALE GENOMIC DNA]</scope>
    <source>
        <strain evidence="1 2">SSPM10-3</strain>
    </source>
</reference>
<gene>
    <name evidence="1" type="ORF">MUN87_06700</name>
</gene>
<evidence type="ECO:0000313" key="1">
    <source>
        <dbReference type="EMBL" id="UOQ86570.1"/>
    </source>
</evidence>
<dbReference type="Gene3D" id="2.60.120.580">
    <property type="entry name" value="Acetamidase/Formamidase-like domains"/>
    <property type="match status" value="2"/>
</dbReference>
<keyword evidence="2" id="KW-1185">Reference proteome</keyword>
<dbReference type="Proteomes" id="UP000831537">
    <property type="component" value="Chromosome"/>
</dbReference>
<dbReference type="Gene3D" id="3.10.28.20">
    <property type="entry name" value="Acetamidase/Formamidase-like domains"/>
    <property type="match status" value="1"/>
</dbReference>
<dbReference type="InterPro" id="IPR004304">
    <property type="entry name" value="FmdA_AmdA"/>
</dbReference>
<dbReference type="PANTHER" id="PTHR31891">
    <property type="entry name" value="FORMAMIDASE C869.04-RELATED"/>
    <property type="match status" value="1"/>
</dbReference>
<dbReference type="SUPFAM" id="SSF141130">
    <property type="entry name" value="Acetamidase/Formamidase-like"/>
    <property type="match status" value="1"/>
</dbReference>
<dbReference type="RefSeq" id="WP_244746935.1">
    <property type="nucleotide sequence ID" value="NZ_CP095071.1"/>
</dbReference>
<protein>
    <submittedName>
        <fullName evidence="1">Acetamidase/formamidase family protein</fullName>
    </submittedName>
</protein>
<name>A0ABY4GRH6_9BACI</name>
<dbReference type="PANTHER" id="PTHR31891:SF1">
    <property type="entry name" value="FORMAMIDASE C869.04-RELATED"/>
    <property type="match status" value="1"/>
</dbReference>
<dbReference type="EMBL" id="CP095071">
    <property type="protein sequence ID" value="UOQ86570.1"/>
    <property type="molecule type" value="Genomic_DNA"/>
</dbReference>
<evidence type="ECO:0000313" key="2">
    <source>
        <dbReference type="Proteomes" id="UP000831537"/>
    </source>
</evidence>
<proteinExistence type="predicted"/>